<feature type="domain" description="TonB-dependent receptor plug" evidence="4">
    <location>
        <begin position="141"/>
        <end position="192"/>
    </location>
</feature>
<dbReference type="EMBL" id="CP095046">
    <property type="protein sequence ID" value="UOQ73134.1"/>
    <property type="molecule type" value="Genomic_DNA"/>
</dbReference>
<reference evidence="5" key="1">
    <citation type="submission" date="2022-04" db="EMBL/GenBank/DDBJ databases">
        <title>Hymenobacter sp. isolated from the air.</title>
        <authorList>
            <person name="Won M."/>
            <person name="Lee C.-M."/>
            <person name="Woen H.-Y."/>
            <person name="Kwon S.-W."/>
        </authorList>
    </citation>
    <scope>NUCLEOTIDE SEQUENCE</scope>
    <source>
        <strain evidence="5">5116S-3</strain>
    </source>
</reference>
<dbReference type="InterPro" id="IPR037066">
    <property type="entry name" value="Plug_dom_sf"/>
</dbReference>
<name>A0A8T9Q6E2_9BACT</name>
<dbReference type="GO" id="GO:0004180">
    <property type="term" value="F:carboxypeptidase activity"/>
    <property type="evidence" value="ECO:0007669"/>
    <property type="project" value="UniProtKB-KW"/>
</dbReference>
<dbReference type="GO" id="GO:0009279">
    <property type="term" value="C:cell outer membrane"/>
    <property type="evidence" value="ECO:0007669"/>
    <property type="project" value="UniProtKB-SubCell"/>
</dbReference>
<dbReference type="Pfam" id="PF07715">
    <property type="entry name" value="Plug"/>
    <property type="match status" value="1"/>
</dbReference>
<sequence length="220" mass="22236">MNSSNYPYFLRRALLLATLGLPVLAAPALAGSSALPLPTAGRPSLADIQVSGRVTQSTGEPLPGVTVLVKGTTIGTSTNSDGTFVLSVPENSTLVFSYVGYLRQEVPVTSANSSNFAVTLADDLKALSEVVVVGYGTQERASVTGAVSSVSAREIASQPVADATQALQGRAAGVTVTSNGGAPGGAAGTSIRVRASPRPATTTPYMSSTVSHCPRAARTS</sequence>
<dbReference type="InterPro" id="IPR008969">
    <property type="entry name" value="CarboxyPept-like_regulatory"/>
</dbReference>
<keyword evidence="5" id="KW-0645">Protease</keyword>
<evidence type="ECO:0000313" key="5">
    <source>
        <dbReference type="EMBL" id="UOQ73134.1"/>
    </source>
</evidence>
<feature type="region of interest" description="Disordered" evidence="2">
    <location>
        <begin position="177"/>
        <end position="220"/>
    </location>
</feature>
<keyword evidence="5" id="KW-0121">Carboxypeptidase</keyword>
<keyword evidence="1" id="KW-0813">Transport</keyword>
<feature type="signal peptide" evidence="3">
    <location>
        <begin position="1"/>
        <end position="25"/>
    </location>
</feature>
<dbReference type="AlphaFoldDB" id="A0A8T9Q6E2"/>
<dbReference type="FunFam" id="2.60.40.1120:FF:000003">
    <property type="entry name" value="Outer membrane protein Omp121"/>
    <property type="match status" value="1"/>
</dbReference>
<protein>
    <submittedName>
        <fullName evidence="5">Carboxypeptidase-like regulatory domain-containing protein</fullName>
    </submittedName>
</protein>
<accession>A0A8T9Q6E2</accession>
<dbReference type="SUPFAM" id="SSF49464">
    <property type="entry name" value="Carboxypeptidase regulatory domain-like"/>
    <property type="match status" value="1"/>
</dbReference>
<gene>
    <name evidence="5" type="ORF">MUN79_03950</name>
</gene>
<keyword evidence="3" id="KW-0732">Signal</keyword>
<feature type="compositionally biased region" description="Polar residues" evidence="2">
    <location>
        <begin position="199"/>
        <end position="211"/>
    </location>
</feature>
<proteinExistence type="inferred from homology"/>
<keyword evidence="5" id="KW-0378">Hydrolase</keyword>
<comment type="subcellular location">
    <subcellularLocation>
        <location evidence="1">Cell outer membrane</location>
        <topology evidence="1">Multi-pass membrane protein</topology>
    </subcellularLocation>
</comment>
<evidence type="ECO:0000313" key="6">
    <source>
        <dbReference type="Proteomes" id="UP000831796"/>
    </source>
</evidence>
<dbReference type="KEGG" id="hcu:MUN79_03950"/>
<evidence type="ECO:0000256" key="3">
    <source>
        <dbReference type="SAM" id="SignalP"/>
    </source>
</evidence>
<dbReference type="Gene3D" id="2.170.130.10">
    <property type="entry name" value="TonB-dependent receptor, plug domain"/>
    <property type="match status" value="1"/>
</dbReference>
<keyword evidence="6" id="KW-1185">Reference proteome</keyword>
<dbReference type="InterPro" id="IPR012910">
    <property type="entry name" value="Plug_dom"/>
</dbReference>
<dbReference type="Proteomes" id="UP000831796">
    <property type="component" value="Chromosome"/>
</dbReference>
<dbReference type="PROSITE" id="PS52016">
    <property type="entry name" value="TONB_DEPENDENT_REC_3"/>
    <property type="match status" value="1"/>
</dbReference>
<organism evidence="5 6">
    <name type="scientific">Hymenobacter cellulosilyticus</name>
    <dbReference type="NCBI Taxonomy" id="2932248"/>
    <lineage>
        <taxon>Bacteria</taxon>
        <taxon>Pseudomonadati</taxon>
        <taxon>Bacteroidota</taxon>
        <taxon>Cytophagia</taxon>
        <taxon>Cytophagales</taxon>
        <taxon>Hymenobacteraceae</taxon>
        <taxon>Hymenobacter</taxon>
    </lineage>
</organism>
<dbReference type="Pfam" id="PF13715">
    <property type="entry name" value="CarbopepD_reg_2"/>
    <property type="match status" value="1"/>
</dbReference>
<keyword evidence="1" id="KW-0472">Membrane</keyword>
<evidence type="ECO:0000256" key="1">
    <source>
        <dbReference type="PROSITE-ProRule" id="PRU01360"/>
    </source>
</evidence>
<dbReference type="SUPFAM" id="SSF56935">
    <property type="entry name" value="Porins"/>
    <property type="match status" value="1"/>
</dbReference>
<dbReference type="RefSeq" id="WP_244676489.1">
    <property type="nucleotide sequence ID" value="NZ_CP095046.1"/>
</dbReference>
<dbReference type="Gene3D" id="2.60.40.1120">
    <property type="entry name" value="Carboxypeptidase-like, regulatory domain"/>
    <property type="match status" value="1"/>
</dbReference>
<feature type="chain" id="PRO_5035885845" evidence="3">
    <location>
        <begin position="26"/>
        <end position="220"/>
    </location>
</feature>
<keyword evidence="1" id="KW-1134">Transmembrane beta strand</keyword>
<evidence type="ECO:0000259" key="4">
    <source>
        <dbReference type="Pfam" id="PF07715"/>
    </source>
</evidence>
<evidence type="ECO:0000256" key="2">
    <source>
        <dbReference type="SAM" id="MobiDB-lite"/>
    </source>
</evidence>
<keyword evidence="1" id="KW-0998">Cell outer membrane</keyword>
<keyword evidence="1" id="KW-0812">Transmembrane</keyword>
<comment type="similarity">
    <text evidence="1">Belongs to the TonB-dependent receptor family.</text>
</comment>
<dbReference type="InterPro" id="IPR039426">
    <property type="entry name" value="TonB-dep_rcpt-like"/>
</dbReference>